<evidence type="ECO:0000256" key="1">
    <source>
        <dbReference type="ARBA" id="ARBA00004123"/>
    </source>
</evidence>
<sequence>MDLETPALNTDGTLKDARDIEWINSPSNETIELPPDPKPSPISEFNTLKRKAASGTKVAAPAAPAAPEISKGKKKPAVERRLPKSAGVSTEHMSTEATEDFTPEHIKKRRRKGDAYADVLTVFRRLEADEAGKERHECTICVERRKKNVLKFGKIQTLYAGNSTALRSHISKDMEHYTRYREGCVKDEITMDPRCMPREEKERLSGKAQANGNHPIASFLEPAPPKPEAWSIEGLEDHVCRFVVETDQALAIVDQPSFRALLSYQRPSMKESELCHRTKMTDIVIERAQLIMEELDSELQTCPGKVSLTFDGWTSKIMTAYLAITAHYITVDWTLRSELLAFSELEGSHSGENMGQELHNAVTTHELENKLGNLTADNVTVNDKAIRVLGTKLRADDDAKTAFRASEQRSHCFAHAVHLAEAAFLTALSPKKKSKGKDVPIIEAPAERLDGGTDAEETEEDVQELMKEVQDALKTLPEGSNEARLLSGLLLKVRGFITKVRRSPQAKAFFKKCCAQATGEVLELLPFCKTRWGTWHTVLGRTLILQKAITAFINQADDSDEVPNVERGQPKWSSYRLEPEEWDLMKLIYKVLDEAAIVQNHFSSETIPTVWRVLPLYESFMREWETMQCSSAMAVLRPAIECGLESLRKYYNKSENAPVNIVAMYLNPFIKDEYFMSNWTQEGQAEARQTMEKVFDRYQSAHEAALPKVSTAETSSAGVKAAAEPRARSYNSWILDATASRRQREASAARGGRSELLRYLNEPLAEASEGDISAVLEWWKKHASRFPVLAQMARDFLPVQGSSVPCERAFSSAGLTDDKRRGAILPENFGAIQTLKARYVAERKRKKEEVEAQWALTRRACSLLRREHDGRLRSENGNDELVVVHIMSHNL</sequence>
<dbReference type="EMBL" id="BPQB01000010">
    <property type="protein sequence ID" value="GJE88702.1"/>
    <property type="molecule type" value="Genomic_DNA"/>
</dbReference>
<evidence type="ECO:0000313" key="8">
    <source>
        <dbReference type="EMBL" id="GJE88702.1"/>
    </source>
</evidence>
<dbReference type="GO" id="GO:0008270">
    <property type="term" value="F:zinc ion binding"/>
    <property type="evidence" value="ECO:0007669"/>
    <property type="project" value="UniProtKB-KW"/>
</dbReference>
<evidence type="ECO:0000256" key="4">
    <source>
        <dbReference type="ARBA" id="ARBA00022833"/>
    </source>
</evidence>
<keyword evidence="4" id="KW-0862">Zinc</keyword>
<organism evidence="8 9">
    <name type="scientific">Phanerochaete sordida</name>
    <dbReference type="NCBI Taxonomy" id="48140"/>
    <lineage>
        <taxon>Eukaryota</taxon>
        <taxon>Fungi</taxon>
        <taxon>Dikarya</taxon>
        <taxon>Basidiomycota</taxon>
        <taxon>Agaricomycotina</taxon>
        <taxon>Agaricomycetes</taxon>
        <taxon>Polyporales</taxon>
        <taxon>Phanerochaetaceae</taxon>
        <taxon>Phanerochaete</taxon>
    </lineage>
</organism>
<keyword evidence="9" id="KW-1185">Reference proteome</keyword>
<keyword evidence="2" id="KW-0479">Metal-binding</keyword>
<accession>A0A9P3G3Z9</accession>
<feature type="region of interest" description="Disordered" evidence="6">
    <location>
        <begin position="1"/>
        <end position="110"/>
    </location>
</feature>
<dbReference type="OrthoDB" id="2803611at2759"/>
<evidence type="ECO:0000256" key="2">
    <source>
        <dbReference type="ARBA" id="ARBA00022723"/>
    </source>
</evidence>
<name>A0A9P3G3Z9_9APHY</name>
<proteinExistence type="predicted"/>
<evidence type="ECO:0000313" key="9">
    <source>
        <dbReference type="Proteomes" id="UP000703269"/>
    </source>
</evidence>
<keyword evidence="5" id="KW-0539">Nucleus</keyword>
<protein>
    <submittedName>
        <fullName evidence="8">HAT transposon family protein</fullName>
    </submittedName>
</protein>
<gene>
    <name evidence="8" type="ORF">PsYK624_047850</name>
</gene>
<evidence type="ECO:0000256" key="3">
    <source>
        <dbReference type="ARBA" id="ARBA00022771"/>
    </source>
</evidence>
<comment type="caution">
    <text evidence="8">The sequence shown here is derived from an EMBL/GenBank/DDBJ whole genome shotgun (WGS) entry which is preliminary data.</text>
</comment>
<feature type="domain" description="HAT C-terminal dimerisation" evidence="7">
    <location>
        <begin position="755"/>
        <end position="835"/>
    </location>
</feature>
<dbReference type="InterPro" id="IPR012337">
    <property type="entry name" value="RNaseH-like_sf"/>
</dbReference>
<dbReference type="Proteomes" id="UP000703269">
    <property type="component" value="Unassembled WGS sequence"/>
</dbReference>
<dbReference type="GO" id="GO:0005634">
    <property type="term" value="C:nucleus"/>
    <property type="evidence" value="ECO:0007669"/>
    <property type="project" value="UniProtKB-SubCell"/>
</dbReference>
<keyword evidence="3" id="KW-0863">Zinc-finger</keyword>
<dbReference type="GO" id="GO:0046983">
    <property type="term" value="F:protein dimerization activity"/>
    <property type="evidence" value="ECO:0007669"/>
    <property type="project" value="InterPro"/>
</dbReference>
<dbReference type="InterPro" id="IPR052035">
    <property type="entry name" value="ZnF_BED_domain_contain"/>
</dbReference>
<reference evidence="8 9" key="1">
    <citation type="submission" date="2021-08" db="EMBL/GenBank/DDBJ databases">
        <title>Draft Genome Sequence of Phanerochaete sordida strain YK-624.</title>
        <authorList>
            <person name="Mori T."/>
            <person name="Dohra H."/>
            <person name="Suzuki T."/>
            <person name="Kawagishi H."/>
            <person name="Hirai H."/>
        </authorList>
    </citation>
    <scope>NUCLEOTIDE SEQUENCE [LARGE SCALE GENOMIC DNA]</scope>
    <source>
        <strain evidence="8 9">YK-624</strain>
    </source>
</reference>
<feature type="compositionally biased region" description="Polar residues" evidence="6">
    <location>
        <begin position="87"/>
        <end position="96"/>
    </location>
</feature>
<evidence type="ECO:0000259" key="7">
    <source>
        <dbReference type="Pfam" id="PF05699"/>
    </source>
</evidence>
<comment type="subcellular location">
    <subcellularLocation>
        <location evidence="1">Nucleus</location>
    </subcellularLocation>
</comment>
<evidence type="ECO:0000256" key="6">
    <source>
        <dbReference type="SAM" id="MobiDB-lite"/>
    </source>
</evidence>
<evidence type="ECO:0000256" key="5">
    <source>
        <dbReference type="ARBA" id="ARBA00023242"/>
    </source>
</evidence>
<dbReference type="PANTHER" id="PTHR46481">
    <property type="entry name" value="ZINC FINGER BED DOMAIN-CONTAINING PROTEIN 4"/>
    <property type="match status" value="1"/>
</dbReference>
<dbReference type="PANTHER" id="PTHR46481:SF10">
    <property type="entry name" value="ZINC FINGER BED DOMAIN-CONTAINING PROTEIN 39"/>
    <property type="match status" value="1"/>
</dbReference>
<dbReference type="Pfam" id="PF05699">
    <property type="entry name" value="Dimer_Tnp_hAT"/>
    <property type="match status" value="1"/>
</dbReference>
<dbReference type="SUPFAM" id="SSF53098">
    <property type="entry name" value="Ribonuclease H-like"/>
    <property type="match status" value="1"/>
</dbReference>
<dbReference type="AlphaFoldDB" id="A0A9P3G3Z9"/>
<dbReference type="InterPro" id="IPR008906">
    <property type="entry name" value="HATC_C_dom"/>
</dbReference>